<dbReference type="eggNOG" id="COG0840">
    <property type="taxonomic scope" value="Bacteria"/>
</dbReference>
<evidence type="ECO:0000256" key="1">
    <source>
        <dbReference type="ARBA" id="ARBA00004370"/>
    </source>
</evidence>
<dbReference type="SMART" id="SM00283">
    <property type="entry name" value="MA"/>
    <property type="match status" value="1"/>
</dbReference>
<dbReference type="Proteomes" id="UP000030675">
    <property type="component" value="Unassembled WGS sequence"/>
</dbReference>
<dbReference type="Gene3D" id="3.30.450.20">
    <property type="entry name" value="PAS domain"/>
    <property type="match status" value="1"/>
</dbReference>
<dbReference type="PROSITE" id="PS50111">
    <property type="entry name" value="CHEMOTAXIS_TRANSDUC_2"/>
    <property type="match status" value="1"/>
</dbReference>
<comment type="subcellular location">
    <subcellularLocation>
        <location evidence="1">Membrane</location>
    </subcellularLocation>
</comment>
<dbReference type="InterPro" id="IPR035965">
    <property type="entry name" value="PAS-like_dom_sf"/>
</dbReference>
<dbReference type="CDD" id="cd00130">
    <property type="entry name" value="PAS"/>
    <property type="match status" value="1"/>
</dbReference>
<feature type="domain" description="Methyl-accepting transducer" evidence="6">
    <location>
        <begin position="235"/>
        <end position="471"/>
    </location>
</feature>
<dbReference type="GO" id="GO:0007165">
    <property type="term" value="P:signal transduction"/>
    <property type="evidence" value="ECO:0007669"/>
    <property type="project" value="UniProtKB-KW"/>
</dbReference>
<dbReference type="Pfam" id="PF08447">
    <property type="entry name" value="PAS_3"/>
    <property type="match status" value="1"/>
</dbReference>
<dbReference type="CDD" id="cd11386">
    <property type="entry name" value="MCP_signal"/>
    <property type="match status" value="1"/>
</dbReference>
<dbReference type="PRINTS" id="PR00260">
    <property type="entry name" value="CHEMTRNSDUCR"/>
</dbReference>
<evidence type="ECO:0000259" key="6">
    <source>
        <dbReference type="PROSITE" id="PS50111"/>
    </source>
</evidence>
<dbReference type="NCBIfam" id="TIGR00229">
    <property type="entry name" value="sensory_box"/>
    <property type="match status" value="1"/>
</dbReference>
<dbReference type="InterPro" id="IPR004089">
    <property type="entry name" value="MCPsignal_dom"/>
</dbReference>
<dbReference type="RefSeq" id="WP_023932601.1">
    <property type="nucleotide sequence ID" value="NZ_DF196819.1"/>
</dbReference>
<feature type="transmembrane region" description="Helical" evidence="5">
    <location>
        <begin position="149"/>
        <end position="180"/>
    </location>
</feature>
<dbReference type="SUPFAM" id="SSF55785">
    <property type="entry name" value="PYP-like sensor domain (PAS domain)"/>
    <property type="match status" value="1"/>
</dbReference>
<gene>
    <name evidence="8" type="ORF">PLEI_1703</name>
</gene>
<dbReference type="AlphaFoldDB" id="A0A0U1P6A5"/>
<evidence type="ECO:0000256" key="4">
    <source>
        <dbReference type="PROSITE-ProRule" id="PRU00284"/>
    </source>
</evidence>
<dbReference type="PROSITE" id="PS50112">
    <property type="entry name" value="PAS"/>
    <property type="match status" value="1"/>
</dbReference>
<evidence type="ECO:0000256" key="2">
    <source>
        <dbReference type="ARBA" id="ARBA00023224"/>
    </source>
</evidence>
<sequence>MTDTGRSAEIKLNAHEQIVSTTDIKGNITYVNDTFCEISGYTREEVMGKNHSILRHADMPNEAFGDLWRTIKQKKFWRGAVKNRCKNGDYYWVDAFVTPIYENNEVIGYQSVRLPLSNELKNKAENIYKSIKQGKRLKTATSSVTKNSLFVLGCIISTLLTIIVSPYFCLLFPALFAAIYQQEVIVFPTWQNRLKKHYDSISIHIYNDNINNHADFVMGLRDAQIKAILARTHEASSNVDGEINTVAALAATCKEKIVEENAHLDSISTAIEEMSSSITHVAENCQNTLMTVSDGEKACDASSELINLTSKHISLLTDEITETSNITEKLSNEATLITGILQEIESISEQTNLLALNAAIEAARAGEHGRGFSVVADEVRTLSVRTHDATSQIQKSVNYILSSLNDVVDRMKSGNEKSQVCVSDVENVSNQIGNILALMDQISQLSHQISTAAEEQAMVAKEINSNSYQIYDAAKLNLKEINTITETMSDMTENSAQLVNLSKAFT</sequence>
<evidence type="ECO:0000256" key="3">
    <source>
        <dbReference type="ARBA" id="ARBA00029447"/>
    </source>
</evidence>
<evidence type="ECO:0000313" key="9">
    <source>
        <dbReference type="Proteomes" id="UP000030675"/>
    </source>
</evidence>
<name>A0A0U1P6A5_PHOLE</name>
<accession>A0A0U1P6A5</accession>
<dbReference type="GO" id="GO:0016020">
    <property type="term" value="C:membrane"/>
    <property type="evidence" value="ECO:0007669"/>
    <property type="project" value="UniProtKB-SubCell"/>
</dbReference>
<proteinExistence type="inferred from homology"/>
<feature type="domain" description="PAS" evidence="7">
    <location>
        <begin position="23"/>
        <end position="50"/>
    </location>
</feature>
<reference evidence="9" key="1">
    <citation type="submission" date="2012-12" db="EMBL/GenBank/DDBJ databases">
        <title>Genome Sequence of Photobacterium leiognathi lrivu.4.1.</title>
        <authorList>
            <person name="Urbanczyk H."/>
            <person name="Ogura Y."/>
            <person name="Hayashi T."/>
            <person name="Dunlap P.V."/>
        </authorList>
    </citation>
    <scope>NUCLEOTIDE SEQUENCE [LARGE SCALE GENOMIC DNA]</scope>
    <source>
        <strain evidence="9">lrivu.4.1</strain>
    </source>
</reference>
<evidence type="ECO:0000256" key="5">
    <source>
        <dbReference type="SAM" id="Phobius"/>
    </source>
</evidence>
<dbReference type="EMBL" id="DF196819">
    <property type="protein sequence ID" value="GAD30048.1"/>
    <property type="molecule type" value="Genomic_DNA"/>
</dbReference>
<keyword evidence="2 4" id="KW-0807">Transducer</keyword>
<dbReference type="PANTHER" id="PTHR32089:SF52">
    <property type="entry name" value="CHEMOTAXIS SIGNAL TRANSDUCTION SYSTEM METHYL ACCEPTING SENSORY TRANSDUCER WITH PAS SENSORY DOMAIN"/>
    <property type="match status" value="1"/>
</dbReference>
<keyword evidence="5" id="KW-0812">Transmembrane</keyword>
<dbReference type="PANTHER" id="PTHR32089">
    <property type="entry name" value="METHYL-ACCEPTING CHEMOTAXIS PROTEIN MCPB"/>
    <property type="match status" value="1"/>
</dbReference>
<evidence type="ECO:0000313" key="8">
    <source>
        <dbReference type="EMBL" id="GAD30048.1"/>
    </source>
</evidence>
<keyword evidence="5" id="KW-0472">Membrane</keyword>
<dbReference type="InterPro" id="IPR000014">
    <property type="entry name" value="PAS"/>
</dbReference>
<dbReference type="Pfam" id="PF00015">
    <property type="entry name" value="MCPsignal"/>
    <property type="match status" value="1"/>
</dbReference>
<comment type="similarity">
    <text evidence="3">Belongs to the methyl-accepting chemotaxis (MCP) protein family.</text>
</comment>
<organism evidence="8 9">
    <name type="scientific">Photobacterium leiognathi lrivu.4.1</name>
    <dbReference type="NCBI Taxonomy" id="1248232"/>
    <lineage>
        <taxon>Bacteria</taxon>
        <taxon>Pseudomonadati</taxon>
        <taxon>Pseudomonadota</taxon>
        <taxon>Gammaproteobacteria</taxon>
        <taxon>Vibrionales</taxon>
        <taxon>Vibrionaceae</taxon>
        <taxon>Photobacterium</taxon>
    </lineage>
</organism>
<dbReference type="InterPro" id="IPR013655">
    <property type="entry name" value="PAS_fold_3"/>
</dbReference>
<dbReference type="Gene3D" id="1.10.287.950">
    <property type="entry name" value="Methyl-accepting chemotaxis protein"/>
    <property type="match status" value="1"/>
</dbReference>
<evidence type="ECO:0000259" key="7">
    <source>
        <dbReference type="PROSITE" id="PS50112"/>
    </source>
</evidence>
<keyword evidence="5" id="KW-1133">Transmembrane helix</keyword>
<protein>
    <submittedName>
        <fullName evidence="8">Sensory box protein</fullName>
    </submittedName>
</protein>
<dbReference type="SMART" id="SM00091">
    <property type="entry name" value="PAS"/>
    <property type="match status" value="1"/>
</dbReference>
<dbReference type="GO" id="GO:0004888">
    <property type="term" value="F:transmembrane signaling receptor activity"/>
    <property type="evidence" value="ECO:0007669"/>
    <property type="project" value="InterPro"/>
</dbReference>
<dbReference type="SMART" id="SM00086">
    <property type="entry name" value="PAC"/>
    <property type="match status" value="1"/>
</dbReference>
<dbReference type="SUPFAM" id="SSF58104">
    <property type="entry name" value="Methyl-accepting chemotaxis protein (MCP) signaling domain"/>
    <property type="match status" value="1"/>
</dbReference>
<dbReference type="InterPro" id="IPR004090">
    <property type="entry name" value="Chemotax_Me-accpt_rcpt"/>
</dbReference>
<dbReference type="HOGENOM" id="CLU_000445_107_26_6"/>
<dbReference type="GO" id="GO:0006935">
    <property type="term" value="P:chemotaxis"/>
    <property type="evidence" value="ECO:0007669"/>
    <property type="project" value="InterPro"/>
</dbReference>
<dbReference type="InterPro" id="IPR001610">
    <property type="entry name" value="PAC"/>
</dbReference>